<accession>A5IXN8</accession>
<sequence length="299" mass="34905">MKYRPIHNRETMEIVQSNRDVSFATEAKKSYRDPLNQFSPRMYKVIKSEKKIKSFMIFMSLFIFFAAVAFFILTWFKVKPFSAGKDGKPLVGYLVLFAIIMFVSFANAIKNAIEKSQWSNTVQRHRDAISAGDYTSSSTFHLVYKRIVLKDINLLWLLIFVLTYLGLITLIIFGLYKSGNWEAGSRDGSFYINLEWPKWLDKSFKNTQLFCLICTIIMALLIVAYVVIRLIDKRRLDDIGDFFGEKSVEIHEQIETAKHNRNKMWVRVYLVVVALTIFLPLALILVAIWRGIIRRKKRV</sequence>
<dbReference type="EMBL" id="CU179680">
    <property type="protein sequence ID" value="CAL58797.1"/>
    <property type="molecule type" value="Genomic_DNA"/>
</dbReference>
<dbReference type="Proteomes" id="UP000007065">
    <property type="component" value="Chromosome"/>
</dbReference>
<evidence type="ECO:0000256" key="1">
    <source>
        <dbReference type="SAM" id="Phobius"/>
    </source>
</evidence>
<feature type="transmembrane region" description="Helical" evidence="1">
    <location>
        <begin position="207"/>
        <end position="228"/>
    </location>
</feature>
<dbReference type="KEGG" id="maa:MAG0990"/>
<organism evidence="2 3">
    <name type="scientific">Mycoplasmopsis agalactiae (strain NCTC 10123 / CIP 59.7 / PG2)</name>
    <name type="common">Mycoplasma agalactiae</name>
    <dbReference type="NCBI Taxonomy" id="347257"/>
    <lineage>
        <taxon>Bacteria</taxon>
        <taxon>Bacillati</taxon>
        <taxon>Mycoplasmatota</taxon>
        <taxon>Mycoplasmoidales</taxon>
        <taxon>Metamycoplasmataceae</taxon>
        <taxon>Mycoplasmopsis</taxon>
    </lineage>
</organism>
<feature type="transmembrane region" description="Helical" evidence="1">
    <location>
        <begin position="268"/>
        <end position="289"/>
    </location>
</feature>
<dbReference type="HOGENOM" id="CLU_080405_0_0_14"/>
<dbReference type="InterPro" id="IPR059214">
    <property type="entry name" value="MSC_0882-like"/>
</dbReference>
<dbReference type="GeneID" id="93357870"/>
<proteinExistence type="predicted"/>
<dbReference type="AlphaFoldDB" id="A5IXN8"/>
<evidence type="ECO:0000313" key="2">
    <source>
        <dbReference type="EMBL" id="CAL58797.1"/>
    </source>
</evidence>
<feature type="transmembrane region" description="Helical" evidence="1">
    <location>
        <begin position="90"/>
        <end position="109"/>
    </location>
</feature>
<evidence type="ECO:0000313" key="3">
    <source>
        <dbReference type="Proteomes" id="UP000007065"/>
    </source>
</evidence>
<keyword evidence="1" id="KW-0472">Membrane</keyword>
<feature type="transmembrane region" description="Helical" evidence="1">
    <location>
        <begin position="55"/>
        <end position="78"/>
    </location>
</feature>
<name>A5IXN8_MYCAP</name>
<dbReference type="NCBIfam" id="NF045846">
    <property type="entry name" value="MSC0882_dom"/>
    <property type="match status" value="1"/>
</dbReference>
<keyword evidence="1" id="KW-1133">Transmembrane helix</keyword>
<keyword evidence="1" id="KW-0812">Transmembrane</keyword>
<reference evidence="3" key="1">
    <citation type="journal article" date="2007" name="PLoS Genet.">
        <title>Being pathogenic, plastic, and sexual while living with a nearly minimal bacterial genome.</title>
        <authorList>
            <person name="Sirand-Pugnet P."/>
            <person name="Lartigue C."/>
            <person name="Marenda M."/>
            <person name="Jacob D."/>
            <person name="Barre A."/>
            <person name="Barbe V."/>
            <person name="Schenowitz C."/>
            <person name="Mangenot S."/>
            <person name="Couloux A."/>
            <person name="Segurens B."/>
            <person name="de Daruvar A."/>
            <person name="Blanchard A."/>
            <person name="Citti C."/>
        </authorList>
    </citation>
    <scope>NUCLEOTIDE SEQUENCE [LARGE SCALE GENOMIC DNA]</scope>
    <source>
        <strain evidence="3">PG2</strain>
    </source>
</reference>
<keyword evidence="3" id="KW-1185">Reference proteome</keyword>
<dbReference type="RefSeq" id="WP_011949280.1">
    <property type="nucleotide sequence ID" value="NC_009497.1"/>
</dbReference>
<feature type="transmembrane region" description="Helical" evidence="1">
    <location>
        <begin position="154"/>
        <end position="176"/>
    </location>
</feature>
<gene>
    <name evidence="2" type="ordered locus">MAG0990</name>
</gene>
<protein>
    <submittedName>
        <fullName evidence="2">Uncharacterized protein</fullName>
    </submittedName>
</protein>